<protein>
    <submittedName>
        <fullName evidence="2">Uncharacterized protein</fullName>
    </submittedName>
</protein>
<organism evidence="2 3">
    <name type="scientific">Bacteroides cellulosilyticus</name>
    <dbReference type="NCBI Taxonomy" id="246787"/>
    <lineage>
        <taxon>Bacteria</taxon>
        <taxon>Pseudomonadati</taxon>
        <taxon>Bacteroidota</taxon>
        <taxon>Bacteroidia</taxon>
        <taxon>Bacteroidales</taxon>
        <taxon>Bacteroidaceae</taxon>
        <taxon>Bacteroides</taxon>
    </lineage>
</organism>
<evidence type="ECO:0000313" key="3">
    <source>
        <dbReference type="Proteomes" id="UP000061809"/>
    </source>
</evidence>
<reference evidence="2 3" key="1">
    <citation type="journal article" date="2015" name="Science">
        <title>Genetic determinants of in vivo fitness and diet responsiveness in multiple human gut Bacteroides.</title>
        <authorList>
            <person name="Wu M."/>
            <person name="McNulty N.P."/>
            <person name="Rodionov D.A."/>
            <person name="Khoroshkin M.S."/>
            <person name="Griffin N.W."/>
            <person name="Cheng J."/>
            <person name="Latreille P."/>
            <person name="Kerstetter R.A."/>
            <person name="Terrapon N."/>
            <person name="Henrissat B."/>
            <person name="Osterman A.L."/>
            <person name="Gordon J.I."/>
        </authorList>
    </citation>
    <scope>NUCLEOTIDE SEQUENCE [LARGE SCALE GENOMIC DNA]</scope>
    <source>
        <strain evidence="2 3">WH2</strain>
    </source>
</reference>
<evidence type="ECO:0000256" key="1">
    <source>
        <dbReference type="SAM" id="Coils"/>
    </source>
</evidence>
<sequence length="346" mass="39274">MTGMNTVGTNINAGGGFGSYMLVNAVAQTLMGYHRRGEQDVAAAKSEQFQEELAEAKREFQDEIEAKKVADMRHKMRVTREYRLIEKFESSKLKSLMGELKTLLDKEFPLKDEAFPIIIDAIEEYRKLGYGTQVPLNVILLHTLGNAGIDYDEIVDTLDLYGDKLGNIVYRRWCDKDVARNAALFNLHAILGNIPTVVISPLFWKNKVHFTAAMWDAQCESKPLVRPLFSIDCDFMQLKSVNYRKSFQQKLTMITAVISGCARDSYILLAHGLAPTFPKLLQEDESLRKMLLAKENKSVLDFILNDYRNTIQSLTKLDSSKKVFTDDEKTILIGQLNNATKMIENL</sequence>
<dbReference type="AlphaFoldDB" id="A0A0P0GKE7"/>
<dbReference type="Proteomes" id="UP000061809">
    <property type="component" value="Chromosome"/>
</dbReference>
<keyword evidence="1" id="KW-0175">Coiled coil</keyword>
<gene>
    <name evidence="2" type="ORF">BcellWH2_00259</name>
</gene>
<feature type="coiled-coil region" evidence="1">
    <location>
        <begin position="39"/>
        <end position="70"/>
    </location>
</feature>
<proteinExistence type="predicted"/>
<dbReference type="KEGG" id="bcel:BcellWH2_00259"/>
<name>A0A0P0GKE7_9BACE</name>
<evidence type="ECO:0000313" key="2">
    <source>
        <dbReference type="EMBL" id="ALJ57535.1"/>
    </source>
</evidence>
<accession>A0A0P0GKE7</accession>
<dbReference type="RefSeq" id="WP_029426950.1">
    <property type="nucleotide sequence ID" value="NZ_CP012801.1"/>
</dbReference>
<dbReference type="EMBL" id="CP012801">
    <property type="protein sequence ID" value="ALJ57535.1"/>
    <property type="molecule type" value="Genomic_DNA"/>
</dbReference>
<dbReference type="PATRIC" id="fig|246787.4.peg.271"/>